<protein>
    <recommendedName>
        <fullName evidence="3">Z-ring formation inhibitor MciZ</fullName>
    </recommendedName>
</protein>
<dbReference type="EMBL" id="CAKMMF010000017">
    <property type="protein sequence ID" value="CAH1210364.1"/>
    <property type="molecule type" value="Genomic_DNA"/>
</dbReference>
<evidence type="ECO:0000313" key="1">
    <source>
        <dbReference type="EMBL" id="CAH1210364.1"/>
    </source>
</evidence>
<organism evidence="1 2">
    <name type="scientific">Paenibacillus plantiphilus</name>
    <dbReference type="NCBI Taxonomy" id="2905650"/>
    <lineage>
        <taxon>Bacteria</taxon>
        <taxon>Bacillati</taxon>
        <taxon>Bacillota</taxon>
        <taxon>Bacilli</taxon>
        <taxon>Bacillales</taxon>
        <taxon>Paenibacillaceae</taxon>
        <taxon>Paenibacillus</taxon>
    </lineage>
</organism>
<accession>A0ABM9CE70</accession>
<dbReference type="RefSeq" id="WP_236343554.1">
    <property type="nucleotide sequence ID" value="NZ_CAKMMF010000017.1"/>
</dbReference>
<dbReference type="Proteomes" id="UP000838686">
    <property type="component" value="Unassembled WGS sequence"/>
</dbReference>
<reference evidence="1" key="1">
    <citation type="submission" date="2022-01" db="EMBL/GenBank/DDBJ databases">
        <authorList>
            <person name="Criscuolo A."/>
        </authorList>
    </citation>
    <scope>NUCLEOTIDE SEQUENCE</scope>
    <source>
        <strain evidence="1">CIP111893</strain>
    </source>
</reference>
<evidence type="ECO:0008006" key="3">
    <source>
        <dbReference type="Google" id="ProtNLM"/>
    </source>
</evidence>
<evidence type="ECO:0000313" key="2">
    <source>
        <dbReference type="Proteomes" id="UP000838686"/>
    </source>
</evidence>
<name>A0ABM9CE70_9BACL</name>
<proteinExistence type="predicted"/>
<comment type="caution">
    <text evidence="1">The sequence shown here is derived from an EMBL/GenBank/DDBJ whole genome shotgun (WGS) entry which is preliminary data.</text>
</comment>
<sequence>MKQYSVTSKLMLVGKAWEIRHQLRLMMKQGAVRSKEDQRASTLSDYLEHRRPLQYKQARKRLL</sequence>
<keyword evidence="2" id="KW-1185">Reference proteome</keyword>
<gene>
    <name evidence="1" type="ORF">PAECIP111893_03209</name>
</gene>
<dbReference type="InterPro" id="IPR025177">
    <property type="entry name" value="MciZ"/>
</dbReference>
<dbReference type="Pfam" id="PF13072">
    <property type="entry name" value="MciZ"/>
    <property type="match status" value="1"/>
</dbReference>